<dbReference type="CDD" id="cd03477">
    <property type="entry name" value="Rieske_YhfW_C"/>
    <property type="match status" value="1"/>
</dbReference>
<dbReference type="RefSeq" id="WP_252252029.1">
    <property type="nucleotide sequence ID" value="NZ_CP098735.1"/>
</dbReference>
<name>A0ABY4VKQ5_9BURK</name>
<evidence type="ECO:0000259" key="7">
    <source>
        <dbReference type="PROSITE" id="PS51296"/>
    </source>
</evidence>
<accession>A0ABY4VKQ5</accession>
<evidence type="ECO:0000256" key="6">
    <source>
        <dbReference type="ARBA" id="ARBA00023157"/>
    </source>
</evidence>
<dbReference type="Gene3D" id="3.30.9.10">
    <property type="entry name" value="D-Amino Acid Oxidase, subunit A, domain 2"/>
    <property type="match status" value="1"/>
</dbReference>
<evidence type="ECO:0000256" key="4">
    <source>
        <dbReference type="ARBA" id="ARBA00023004"/>
    </source>
</evidence>
<keyword evidence="4" id="KW-0408">Iron</keyword>
<reference evidence="8" key="1">
    <citation type="submission" date="2022-06" db="EMBL/GenBank/DDBJ databases">
        <title>Complete genome sequence and characterization of Cupriavidus gilardii QJ1 isolated from contaminating cells.</title>
        <authorList>
            <person name="Qi J."/>
        </authorList>
    </citation>
    <scope>NUCLEOTIDE SEQUENCE</scope>
    <source>
        <strain evidence="8">QJ1</strain>
    </source>
</reference>
<dbReference type="Gene3D" id="2.102.10.10">
    <property type="entry name" value="Rieske [2Fe-2S] iron-sulphur domain"/>
    <property type="match status" value="1"/>
</dbReference>
<evidence type="ECO:0000256" key="5">
    <source>
        <dbReference type="ARBA" id="ARBA00023014"/>
    </source>
</evidence>
<keyword evidence="9" id="KW-1185">Reference proteome</keyword>
<dbReference type="PANTHER" id="PTHR13847">
    <property type="entry name" value="SARCOSINE DEHYDROGENASE-RELATED"/>
    <property type="match status" value="1"/>
</dbReference>
<dbReference type="PROSITE" id="PS51296">
    <property type="entry name" value="RIESKE"/>
    <property type="match status" value="1"/>
</dbReference>
<evidence type="ECO:0000313" key="9">
    <source>
        <dbReference type="Proteomes" id="UP001056648"/>
    </source>
</evidence>
<sequence>MTTSLWRGTTNPTGCPMLVEDIQTDIAIVGGGIAGVSLAWRLVQAGRSVVLLEANALGVGDTGNSTGNLYATVSSGLRAIRQKWGDDVVRQVAQSRGEAVDWIEEHVHRLGIDCAFRRCPLVRYPASADARDGIEAEFEASLAAGLAIRREGVLPPGLPHAHGDALVLEQQAQFHPLAYVLALARHAADNGCRIFERSPVVEIDRSQQLLRTERGSVKAQHIVLATHSPSGFHLMQAGMVPHREYGLAAPLNGDSFPAGIFYAEGSERLSVRGLDTTQGNYLVCVGQTAKTGQHDAAAAMARLEESARLRLGIRQIAFRWSAQNFPSPDGLPYIGKDAFGCYVATGFATDGLTYGTLAAAIIADRILGADNRWSELYRATRLTAVKSAKGTAEEVVSMGKALIQDYLTRRQHEQLQSLAPGSAAIAELEGERVAAYRDPAGRLFAVSPVCTHMKCIVHWNAVEASWDCPCHGSRFAPDGSVLSGPALAPLTIKLVPDQESGT</sequence>
<keyword evidence="5" id="KW-0411">Iron-sulfur</keyword>
<dbReference type="InterPro" id="IPR006076">
    <property type="entry name" value="FAD-dep_OxRdtase"/>
</dbReference>
<keyword evidence="2" id="KW-0479">Metal-binding</keyword>
<protein>
    <submittedName>
        <fullName evidence="8">FAD-dependent oxidoreductase</fullName>
    </submittedName>
</protein>
<dbReference type="Gene3D" id="3.50.50.60">
    <property type="entry name" value="FAD/NAD(P)-binding domain"/>
    <property type="match status" value="1"/>
</dbReference>
<keyword evidence="3" id="KW-0560">Oxidoreductase</keyword>
<dbReference type="InterPro" id="IPR017941">
    <property type="entry name" value="Rieske_2Fe-2S"/>
</dbReference>
<keyword evidence="1" id="KW-0001">2Fe-2S</keyword>
<evidence type="ECO:0000256" key="1">
    <source>
        <dbReference type="ARBA" id="ARBA00022714"/>
    </source>
</evidence>
<dbReference type="InterPro" id="IPR005805">
    <property type="entry name" value="Rieske_Fe-S_prot_C"/>
</dbReference>
<organism evidence="8 9">
    <name type="scientific">Cupriavidus gilardii</name>
    <dbReference type="NCBI Taxonomy" id="82541"/>
    <lineage>
        <taxon>Bacteria</taxon>
        <taxon>Pseudomonadati</taxon>
        <taxon>Pseudomonadota</taxon>
        <taxon>Betaproteobacteria</taxon>
        <taxon>Burkholderiales</taxon>
        <taxon>Burkholderiaceae</taxon>
        <taxon>Cupriavidus</taxon>
    </lineage>
</organism>
<dbReference type="SUPFAM" id="SSF51905">
    <property type="entry name" value="FAD/NAD(P)-binding domain"/>
    <property type="match status" value="1"/>
</dbReference>
<gene>
    <name evidence="8" type="ORF">NDR89_01755</name>
</gene>
<feature type="domain" description="Rieske" evidence="7">
    <location>
        <begin position="410"/>
        <end position="502"/>
    </location>
</feature>
<keyword evidence="6" id="KW-1015">Disulfide bond</keyword>
<evidence type="ECO:0000256" key="3">
    <source>
        <dbReference type="ARBA" id="ARBA00023002"/>
    </source>
</evidence>
<dbReference type="InterPro" id="IPR036188">
    <property type="entry name" value="FAD/NAD-bd_sf"/>
</dbReference>
<proteinExistence type="predicted"/>
<dbReference type="Proteomes" id="UP001056648">
    <property type="component" value="Chromosome 1"/>
</dbReference>
<dbReference type="Pfam" id="PF00355">
    <property type="entry name" value="Rieske"/>
    <property type="match status" value="1"/>
</dbReference>
<dbReference type="PANTHER" id="PTHR13847:SF281">
    <property type="entry name" value="FAD DEPENDENT OXIDOREDUCTASE DOMAIN-CONTAINING PROTEIN"/>
    <property type="match status" value="1"/>
</dbReference>
<dbReference type="SUPFAM" id="SSF50022">
    <property type="entry name" value="ISP domain"/>
    <property type="match status" value="1"/>
</dbReference>
<dbReference type="Pfam" id="PF01266">
    <property type="entry name" value="DAO"/>
    <property type="match status" value="1"/>
</dbReference>
<dbReference type="InterPro" id="IPR038010">
    <property type="entry name" value="YhfW_C"/>
</dbReference>
<dbReference type="PRINTS" id="PR00162">
    <property type="entry name" value="RIESKE"/>
</dbReference>
<evidence type="ECO:0000256" key="2">
    <source>
        <dbReference type="ARBA" id="ARBA00022723"/>
    </source>
</evidence>
<evidence type="ECO:0000313" key="8">
    <source>
        <dbReference type="EMBL" id="USE77799.1"/>
    </source>
</evidence>
<dbReference type="InterPro" id="IPR036922">
    <property type="entry name" value="Rieske_2Fe-2S_sf"/>
</dbReference>
<dbReference type="EMBL" id="CP098735">
    <property type="protein sequence ID" value="USE77799.1"/>
    <property type="molecule type" value="Genomic_DNA"/>
</dbReference>